<keyword evidence="2" id="KW-0547">Nucleotide-binding</keyword>
<proteinExistence type="predicted"/>
<dbReference type="Proteomes" id="UP000652219">
    <property type="component" value="Unassembled WGS sequence"/>
</dbReference>
<dbReference type="CDD" id="cd19481">
    <property type="entry name" value="RecA-like_protease"/>
    <property type="match status" value="1"/>
</dbReference>
<protein>
    <submittedName>
        <fullName evidence="7">AAA family ATPase</fullName>
    </submittedName>
</protein>
<evidence type="ECO:0000259" key="6">
    <source>
        <dbReference type="SMART" id="SM00382"/>
    </source>
</evidence>
<evidence type="ECO:0000256" key="1">
    <source>
        <dbReference type="ARBA" id="ARBA00004572"/>
    </source>
</evidence>
<dbReference type="PANTHER" id="PTHR45644">
    <property type="entry name" value="AAA ATPASE, PUTATIVE (AFU_ORTHOLOGUE AFUA_2G12920)-RELATED-RELATED"/>
    <property type="match status" value="1"/>
</dbReference>
<organism evidence="7 8">
    <name type="scientific">Colletotrichum sojae</name>
    <dbReference type="NCBI Taxonomy" id="2175907"/>
    <lineage>
        <taxon>Eukaryota</taxon>
        <taxon>Fungi</taxon>
        <taxon>Dikarya</taxon>
        <taxon>Ascomycota</taxon>
        <taxon>Pezizomycotina</taxon>
        <taxon>Sordariomycetes</taxon>
        <taxon>Hypocreomycetidae</taxon>
        <taxon>Glomerellales</taxon>
        <taxon>Glomerellaceae</taxon>
        <taxon>Colletotrichum</taxon>
        <taxon>Colletotrichum orchidearum species complex</taxon>
    </lineage>
</organism>
<dbReference type="Pfam" id="PF00004">
    <property type="entry name" value="AAA"/>
    <property type="match status" value="2"/>
</dbReference>
<comment type="caution">
    <text evidence="7">The sequence shown here is derived from an EMBL/GenBank/DDBJ whole genome shotgun (WGS) entry which is preliminary data.</text>
</comment>
<keyword evidence="8" id="KW-1185">Reference proteome</keyword>
<dbReference type="GO" id="GO:0005741">
    <property type="term" value="C:mitochondrial outer membrane"/>
    <property type="evidence" value="ECO:0007669"/>
    <property type="project" value="UniProtKB-SubCell"/>
</dbReference>
<dbReference type="InterPro" id="IPR027417">
    <property type="entry name" value="P-loop_NTPase"/>
</dbReference>
<dbReference type="AlphaFoldDB" id="A0A8H6IQR9"/>
<dbReference type="Gene3D" id="1.10.8.60">
    <property type="match status" value="2"/>
</dbReference>
<dbReference type="SMART" id="SM00382">
    <property type="entry name" value="AAA"/>
    <property type="match status" value="2"/>
</dbReference>
<dbReference type="PANTHER" id="PTHR45644:SF3">
    <property type="entry name" value="FI08533P-RELATED"/>
    <property type="match status" value="1"/>
</dbReference>
<feature type="region of interest" description="Disordered" evidence="5">
    <location>
        <begin position="621"/>
        <end position="650"/>
    </location>
</feature>
<dbReference type="InterPro" id="IPR051701">
    <property type="entry name" value="Mito_OM_Translocase_MSP1"/>
</dbReference>
<keyword evidence="4" id="KW-0067">ATP-binding</keyword>
<evidence type="ECO:0000256" key="2">
    <source>
        <dbReference type="ARBA" id="ARBA00022741"/>
    </source>
</evidence>
<reference evidence="7 8" key="1">
    <citation type="journal article" date="2020" name="Phytopathology">
        <title>Genome Sequence Resources of Colletotrichum truncatum, C. plurivorum, C. musicola, and C. sojae: Four Species Pathogenic to Soybean (Glycine max).</title>
        <authorList>
            <person name="Rogerio F."/>
            <person name="Boufleur T.R."/>
            <person name="Ciampi-Guillardi M."/>
            <person name="Sukno S.A."/>
            <person name="Thon M.R."/>
            <person name="Massola Junior N.S."/>
            <person name="Baroncelli R."/>
        </authorList>
    </citation>
    <scope>NUCLEOTIDE SEQUENCE [LARGE SCALE GENOMIC DNA]</scope>
    <source>
        <strain evidence="7 8">LFN0009</strain>
    </source>
</reference>
<dbReference type="GO" id="GO:0016887">
    <property type="term" value="F:ATP hydrolysis activity"/>
    <property type="evidence" value="ECO:0007669"/>
    <property type="project" value="InterPro"/>
</dbReference>
<dbReference type="GO" id="GO:0005524">
    <property type="term" value="F:ATP binding"/>
    <property type="evidence" value="ECO:0007669"/>
    <property type="project" value="UniProtKB-KW"/>
</dbReference>
<evidence type="ECO:0000313" key="8">
    <source>
        <dbReference type="Proteomes" id="UP000652219"/>
    </source>
</evidence>
<keyword evidence="3" id="KW-1000">Mitochondrion outer membrane</keyword>
<dbReference type="SUPFAM" id="SSF52540">
    <property type="entry name" value="P-loop containing nucleoside triphosphate hydrolases"/>
    <property type="match status" value="2"/>
</dbReference>
<feature type="domain" description="AAA+ ATPase" evidence="6">
    <location>
        <begin position="374"/>
        <end position="509"/>
    </location>
</feature>
<dbReference type="InterPro" id="IPR003593">
    <property type="entry name" value="AAA+_ATPase"/>
</dbReference>
<dbReference type="InterPro" id="IPR041569">
    <property type="entry name" value="AAA_lid_3"/>
</dbReference>
<dbReference type="Pfam" id="PF17862">
    <property type="entry name" value="AAA_lid_3"/>
    <property type="match status" value="1"/>
</dbReference>
<comment type="subcellular location">
    <subcellularLocation>
        <location evidence="1">Mitochondrion outer membrane</location>
        <topology evidence="1">Single-pass membrane protein</topology>
    </subcellularLocation>
</comment>
<dbReference type="InterPro" id="IPR003959">
    <property type="entry name" value="ATPase_AAA_core"/>
</dbReference>
<accession>A0A8H6IQR9</accession>
<keyword evidence="3" id="KW-0496">Mitochondrion</keyword>
<name>A0A8H6IQR9_9PEZI</name>
<evidence type="ECO:0000256" key="4">
    <source>
        <dbReference type="ARBA" id="ARBA00022840"/>
    </source>
</evidence>
<evidence type="ECO:0000256" key="3">
    <source>
        <dbReference type="ARBA" id="ARBA00022787"/>
    </source>
</evidence>
<sequence length="650" mass="71181">MASIKTVVKLSTLDAGTTSSAIIGLANIKGALLYGPPGTGKTLLARSIAKNTESNMLVIDPALVKSPAFGLTEKLIRAAFALAKKLHPCIIFIDEADSLLHRRDSESHSVEAITQLLQSMDGLVPDKNGPFVLAATNRPMDLDSAILRRVPFKVSCGLPDAQARTKILLLLLKEVNRDLIDMNQLVATTDGFSGADLKALCGQAALDWAIQQNVGIDQLGSETETPLTDVHFSTALKKIKPANSGKDLAVLEEFTKRYGPATWASASELDLDFEKNEPYRVTGKSDLETSALEAAAKLKKVMRWIDSLEPEEWDSPYYWEKKLLSLLFDPNTIETSWSHLAIDRKMEQEVREMITHHHAASKSTKAYGLLERAGTGGALLYGPHRTGKTQLARVLSHESGTVVLCATPADLVSKYWGEGPKAVQGLFNLGKLLSPSIIFIDEAEAMFPAREHLQHQHEFADSNQLLHEMDGLSKSNKTPFILIATNLPGRLDPAVLRRVPSKFYFGLPSMELRSKIFAAILKDAILHPEVDTSQLAFMTPGLTGSDIRALCVQTAISCDLLVEDGENEGKRLLTMSMFVEALGRITPTATKEALSSIRAFSEDNHPPGLDKMRECDAENLRIKKSSTKGTANSDKGQRQEWKIETAYTGK</sequence>
<dbReference type="EMBL" id="WIGN01000454">
    <property type="protein sequence ID" value="KAF6792627.1"/>
    <property type="molecule type" value="Genomic_DNA"/>
</dbReference>
<evidence type="ECO:0000313" key="7">
    <source>
        <dbReference type="EMBL" id="KAF6792627.1"/>
    </source>
</evidence>
<keyword evidence="3" id="KW-0472">Membrane</keyword>
<feature type="domain" description="AAA+ ATPase" evidence="6">
    <location>
        <begin position="27"/>
        <end position="160"/>
    </location>
</feature>
<gene>
    <name evidence="7" type="ORF">CSOJ01_14147</name>
</gene>
<dbReference type="Gene3D" id="3.40.50.300">
    <property type="entry name" value="P-loop containing nucleotide triphosphate hydrolases"/>
    <property type="match status" value="2"/>
</dbReference>
<evidence type="ECO:0000256" key="5">
    <source>
        <dbReference type="SAM" id="MobiDB-lite"/>
    </source>
</evidence>